<dbReference type="Gene3D" id="3.40.50.1820">
    <property type="entry name" value="alpha/beta hydrolase"/>
    <property type="match status" value="1"/>
</dbReference>
<accession>A0ABW8J667</accession>
<protein>
    <submittedName>
        <fullName evidence="2">Alpha/beta hydrolase</fullName>
    </submittedName>
</protein>
<dbReference type="InterPro" id="IPR029058">
    <property type="entry name" value="AB_hydrolase_fold"/>
</dbReference>
<dbReference type="Proteomes" id="UP001620339">
    <property type="component" value="Unassembled WGS sequence"/>
</dbReference>
<comment type="caution">
    <text evidence="2">The sequence shown here is derived from an EMBL/GenBank/DDBJ whole genome shotgun (WGS) entry which is preliminary data.</text>
</comment>
<sequence>MLAAAAAAAPAHAATLRHGWQSVDGVHIFYREGGPPEAPTVVFLPGNPLSSIQYEKVMEDLAAVQSLHVISLDYPSFGYSDAPSPGTYAYTFDHLAETVRDFLKARGIARYALYMQDYGVPVGFRLICANPTAITAIVVQNGVIHLDGFPAAQDPHGELRSHWVQRNAGLDSRRAAYARSLGYPQAGWNDEEQVGPDVMWLAASAEQRPGVIEARNDLWFDYGSNVARYPAWQAQLRRIKAPLLVLWGKRDSYFTTPGAYAYRRDVPSAEVHILDADHFATLQIPDRIAALLGDFLQRHHIVPTKAPATGG</sequence>
<keyword evidence="2" id="KW-0378">Hydrolase</keyword>
<dbReference type="InterPro" id="IPR000073">
    <property type="entry name" value="AB_hydrolase_1"/>
</dbReference>
<name>A0ABW8J667_9GAMM</name>
<dbReference type="PANTHER" id="PTHR42977:SF1">
    <property type="entry name" value="BLR6576 PROTEIN"/>
    <property type="match status" value="1"/>
</dbReference>
<feature type="domain" description="AB hydrolase-1" evidence="1">
    <location>
        <begin position="39"/>
        <end position="280"/>
    </location>
</feature>
<gene>
    <name evidence="2" type="ORF">ISP25_11620</name>
</gene>
<dbReference type="Pfam" id="PF00561">
    <property type="entry name" value="Abhydrolase_1"/>
    <property type="match status" value="1"/>
</dbReference>
<organism evidence="2 3">
    <name type="scientific">Rhodanobacter hydrolyticus</name>
    <dbReference type="NCBI Taxonomy" id="2250595"/>
    <lineage>
        <taxon>Bacteria</taxon>
        <taxon>Pseudomonadati</taxon>
        <taxon>Pseudomonadota</taxon>
        <taxon>Gammaproteobacteria</taxon>
        <taxon>Lysobacterales</taxon>
        <taxon>Rhodanobacteraceae</taxon>
        <taxon>Rhodanobacter</taxon>
    </lineage>
</organism>
<evidence type="ECO:0000313" key="3">
    <source>
        <dbReference type="Proteomes" id="UP001620339"/>
    </source>
</evidence>
<dbReference type="GO" id="GO:0016787">
    <property type="term" value="F:hydrolase activity"/>
    <property type="evidence" value="ECO:0007669"/>
    <property type="project" value="UniProtKB-KW"/>
</dbReference>
<evidence type="ECO:0000259" key="1">
    <source>
        <dbReference type="Pfam" id="PF00561"/>
    </source>
</evidence>
<evidence type="ECO:0000313" key="2">
    <source>
        <dbReference type="EMBL" id="MFK2877718.1"/>
    </source>
</evidence>
<dbReference type="InterPro" id="IPR051340">
    <property type="entry name" value="Haloalkane_dehalogenase"/>
</dbReference>
<reference evidence="2 3" key="1">
    <citation type="submission" date="2020-10" db="EMBL/GenBank/DDBJ databases">
        <title>Phylogeny of dyella-like bacteria.</title>
        <authorList>
            <person name="Fu J."/>
        </authorList>
    </citation>
    <scope>NUCLEOTIDE SEQUENCE [LARGE SCALE GENOMIC DNA]</scope>
    <source>
        <strain evidence="2 3">KACC 19113</strain>
    </source>
</reference>
<keyword evidence="3" id="KW-1185">Reference proteome</keyword>
<dbReference type="PANTHER" id="PTHR42977">
    <property type="entry name" value="HYDROLASE-RELATED"/>
    <property type="match status" value="1"/>
</dbReference>
<proteinExistence type="predicted"/>
<dbReference type="EMBL" id="JADIKK010000008">
    <property type="protein sequence ID" value="MFK2877718.1"/>
    <property type="molecule type" value="Genomic_DNA"/>
</dbReference>
<dbReference type="SUPFAM" id="SSF53474">
    <property type="entry name" value="alpha/beta-Hydrolases"/>
    <property type="match status" value="1"/>
</dbReference>